<reference evidence="2" key="1">
    <citation type="submission" date="2014-09" db="EMBL/GenBank/DDBJ databases">
        <authorList>
            <person name="Magalhaes I.L.F."/>
            <person name="Oliveira U."/>
            <person name="Santos F.R."/>
            <person name="Vidigal T.H.D.A."/>
            <person name="Brescovit A.D."/>
            <person name="Santos A.J."/>
        </authorList>
    </citation>
    <scope>NUCLEOTIDE SEQUENCE</scope>
    <source>
        <tissue evidence="2">Shoot tissue taken approximately 20 cm above the soil surface</tissue>
    </source>
</reference>
<dbReference type="EMBL" id="GBRH01200465">
    <property type="protein sequence ID" value="JAD97430.1"/>
    <property type="molecule type" value="Transcribed_RNA"/>
</dbReference>
<name>A0A0A9EHS3_ARUDO</name>
<sequence>MEEPPKDSGQSPNGSDSELEPMVMNDNGAGKSHNVDEANEESPIDVDGGQSSMDVDLKGKSSLDDDLKGKSSSESHAQF</sequence>
<reference evidence="2" key="2">
    <citation type="journal article" date="2015" name="Data Brief">
        <title>Shoot transcriptome of the giant reed, Arundo donax.</title>
        <authorList>
            <person name="Barrero R.A."/>
            <person name="Guerrero F.D."/>
            <person name="Moolhuijzen P."/>
            <person name="Goolsby J.A."/>
            <person name="Tidwell J."/>
            <person name="Bellgard S.E."/>
            <person name="Bellgard M.I."/>
        </authorList>
    </citation>
    <scope>NUCLEOTIDE SEQUENCE</scope>
    <source>
        <tissue evidence="2">Shoot tissue taken approximately 20 cm above the soil surface</tissue>
    </source>
</reference>
<proteinExistence type="predicted"/>
<evidence type="ECO:0000313" key="2">
    <source>
        <dbReference type="EMBL" id="JAD97430.1"/>
    </source>
</evidence>
<dbReference type="AlphaFoldDB" id="A0A0A9EHS3"/>
<protein>
    <submittedName>
        <fullName evidence="2">Uncharacterized protein</fullName>
    </submittedName>
</protein>
<feature type="region of interest" description="Disordered" evidence="1">
    <location>
        <begin position="1"/>
        <end position="79"/>
    </location>
</feature>
<organism evidence="2">
    <name type="scientific">Arundo donax</name>
    <name type="common">Giant reed</name>
    <name type="synonym">Donax arundinaceus</name>
    <dbReference type="NCBI Taxonomy" id="35708"/>
    <lineage>
        <taxon>Eukaryota</taxon>
        <taxon>Viridiplantae</taxon>
        <taxon>Streptophyta</taxon>
        <taxon>Embryophyta</taxon>
        <taxon>Tracheophyta</taxon>
        <taxon>Spermatophyta</taxon>
        <taxon>Magnoliopsida</taxon>
        <taxon>Liliopsida</taxon>
        <taxon>Poales</taxon>
        <taxon>Poaceae</taxon>
        <taxon>PACMAD clade</taxon>
        <taxon>Arundinoideae</taxon>
        <taxon>Arundineae</taxon>
        <taxon>Arundo</taxon>
    </lineage>
</organism>
<feature type="compositionally biased region" description="Basic and acidic residues" evidence="1">
    <location>
        <begin position="55"/>
        <end position="73"/>
    </location>
</feature>
<evidence type="ECO:0000256" key="1">
    <source>
        <dbReference type="SAM" id="MobiDB-lite"/>
    </source>
</evidence>
<accession>A0A0A9EHS3</accession>